<evidence type="ECO:0000256" key="3">
    <source>
        <dbReference type="ARBA" id="ARBA00012463"/>
    </source>
</evidence>
<evidence type="ECO:0000256" key="1">
    <source>
        <dbReference type="ARBA" id="ARBA00000123"/>
    </source>
</evidence>
<comment type="catalytic activity">
    <reaction evidence="1">
        <text>Hydrolyzes Xaa-Pro-|- bonds to release unblocked, N-terminal dipeptides from substrates including Ala-Pro-|-p-nitroanilide and (sequentially) Tyr-Pro-|-Phe-Pro-|-Gly-Pro-|-Ile.</text>
        <dbReference type="EC" id="3.4.14.11"/>
    </reaction>
</comment>
<dbReference type="GO" id="GO:0008236">
    <property type="term" value="F:serine-type peptidase activity"/>
    <property type="evidence" value="ECO:0007669"/>
    <property type="project" value="UniProtKB-KW"/>
</dbReference>
<feature type="signal peptide" evidence="9">
    <location>
        <begin position="1"/>
        <end position="27"/>
    </location>
</feature>
<protein>
    <recommendedName>
        <fullName evidence="3">Xaa-Pro dipeptidyl-peptidase</fullName>
        <ecNumber evidence="3">3.4.14.11</ecNumber>
    </recommendedName>
    <alternativeName>
        <fullName evidence="8">X-prolyl-dipeptidyl aminopeptidase</fullName>
    </alternativeName>
</protein>
<dbReference type="Pfam" id="PF08530">
    <property type="entry name" value="PepX_C"/>
    <property type="match status" value="1"/>
</dbReference>
<dbReference type="EMBL" id="LT607750">
    <property type="protein sequence ID" value="SCG64431.1"/>
    <property type="molecule type" value="Genomic_DNA"/>
</dbReference>
<keyword evidence="5" id="KW-0645">Protease</keyword>
<dbReference type="PRINTS" id="PR00923">
    <property type="entry name" value="LACTOPTASE"/>
</dbReference>
<evidence type="ECO:0000256" key="7">
    <source>
        <dbReference type="ARBA" id="ARBA00022825"/>
    </source>
</evidence>
<dbReference type="InterPro" id="IPR008252">
    <property type="entry name" value="Pept_S15_Xpro"/>
</dbReference>
<evidence type="ECO:0000313" key="12">
    <source>
        <dbReference type="Proteomes" id="UP000198217"/>
    </source>
</evidence>
<evidence type="ECO:0000256" key="8">
    <source>
        <dbReference type="ARBA" id="ARBA00030045"/>
    </source>
</evidence>
<sequence length="625" mass="67903">MRRSPSLALLAVGVSGALLLSAAPAAARPAATTPPGIVVVDGMTQPVFSLADAIEERVYVQTTVDTDHDGRLDRVAIDISRPRETATQGLKVPVIFEHSPYRKDVWGDVPYPSVLVDELPQNGLTRGSGLRALDLGVQRAGAKANLPGSLDDYYVPRGYAVVLGQSVGTGDSDGCPTSGDRAETLGTRAVVDWLNGRAPGYDANGAPVSAGWTTGAVGMTGVSYNGTLPNQVATTGVEGLRTIVPVAAISSWYDYYRANGLVVAPGTFQGEDTDVLARFTAGQARAEGPCADEIARLTAEQDRVTGDYTRFWRERDHLDARRVEASVFVVHGLNDWNVKTEHFAGWWDELARRDVPRRIWLHQGGHGGPGSNASVTLPDGRTWTYKQTENRWFDYWLWGVRNGIMDEPTAVVQRENRVYTTYANWPDPGAREVGLKLAATDATGPGTLTAGKRPKGKVEQGFVDEGRTIHPDTLVANPDTASPHRLVYRSPALSQDVRISGRPEMRLRMAIDNKPDANLTVYLVDYGPAGSTAAPTVVTRGWMDPQNRTDPARTRPVKQGKLYDYRWTLEPKDYVFPAGHRIGLVVFSTDQEYTLLPLGGTRLRVAPVDSELRLPVVGGRAVLGF</sequence>
<gene>
    <name evidence="11" type="ORF">GA0070609_3962</name>
</gene>
<evidence type="ECO:0000259" key="10">
    <source>
        <dbReference type="SMART" id="SM00939"/>
    </source>
</evidence>
<comment type="similarity">
    <text evidence="2">Belongs to the peptidase S15 family.</text>
</comment>
<dbReference type="InterPro" id="IPR008979">
    <property type="entry name" value="Galactose-bd-like_sf"/>
</dbReference>
<evidence type="ECO:0000256" key="5">
    <source>
        <dbReference type="ARBA" id="ARBA00022670"/>
    </source>
</evidence>
<dbReference type="Gene3D" id="2.60.120.260">
    <property type="entry name" value="Galactose-binding domain-like"/>
    <property type="match status" value="1"/>
</dbReference>
<feature type="chain" id="PRO_5008719259" description="Xaa-Pro dipeptidyl-peptidase" evidence="9">
    <location>
        <begin position="28"/>
        <end position="625"/>
    </location>
</feature>
<evidence type="ECO:0000256" key="4">
    <source>
        <dbReference type="ARBA" id="ARBA00022438"/>
    </source>
</evidence>
<dbReference type="NCBIfam" id="NF003780">
    <property type="entry name" value="PRK05371.1-1"/>
    <property type="match status" value="1"/>
</dbReference>
<dbReference type="Gene3D" id="3.40.50.1820">
    <property type="entry name" value="alpha/beta hydrolase"/>
    <property type="match status" value="2"/>
</dbReference>
<dbReference type="SUPFAM" id="SSF53474">
    <property type="entry name" value="alpha/beta-Hydrolases"/>
    <property type="match status" value="1"/>
</dbReference>
<organism evidence="11 12">
    <name type="scientific">Micromonospora echinaurantiaca</name>
    <dbReference type="NCBI Taxonomy" id="47857"/>
    <lineage>
        <taxon>Bacteria</taxon>
        <taxon>Bacillati</taxon>
        <taxon>Actinomycetota</taxon>
        <taxon>Actinomycetes</taxon>
        <taxon>Micromonosporales</taxon>
        <taxon>Micromonosporaceae</taxon>
        <taxon>Micromonospora</taxon>
    </lineage>
</organism>
<dbReference type="InterPro" id="IPR029058">
    <property type="entry name" value="AB_hydrolase_fold"/>
</dbReference>
<dbReference type="Pfam" id="PF02129">
    <property type="entry name" value="Peptidase_S15"/>
    <property type="match status" value="1"/>
</dbReference>
<keyword evidence="4" id="KW-0031">Aminopeptidase</keyword>
<evidence type="ECO:0000256" key="2">
    <source>
        <dbReference type="ARBA" id="ARBA00010819"/>
    </source>
</evidence>
<dbReference type="SMART" id="SM00939">
    <property type="entry name" value="PepX_C"/>
    <property type="match status" value="1"/>
</dbReference>
<keyword evidence="6" id="KW-0378">Hydrolase</keyword>
<dbReference type="GO" id="GO:0008239">
    <property type="term" value="F:dipeptidyl-peptidase activity"/>
    <property type="evidence" value="ECO:0007669"/>
    <property type="project" value="UniProtKB-EC"/>
</dbReference>
<evidence type="ECO:0000313" key="11">
    <source>
        <dbReference type="EMBL" id="SCG64431.1"/>
    </source>
</evidence>
<dbReference type="RefSeq" id="WP_088995112.1">
    <property type="nucleotide sequence ID" value="NZ_LT607750.1"/>
</dbReference>
<dbReference type="GO" id="GO:0006508">
    <property type="term" value="P:proteolysis"/>
    <property type="evidence" value="ECO:0007669"/>
    <property type="project" value="UniProtKB-KW"/>
</dbReference>
<dbReference type="GO" id="GO:0004177">
    <property type="term" value="F:aminopeptidase activity"/>
    <property type="evidence" value="ECO:0007669"/>
    <property type="project" value="UniProtKB-KW"/>
</dbReference>
<dbReference type="InterPro" id="IPR000383">
    <property type="entry name" value="Xaa-Pro-like_dom"/>
</dbReference>
<accession>A0A1C5J2D6</accession>
<keyword evidence="9" id="KW-0732">Signal</keyword>
<dbReference type="InterPro" id="IPR013736">
    <property type="entry name" value="Xaa-Pro_dipept_C"/>
</dbReference>
<dbReference type="AlphaFoldDB" id="A0A1C5J2D6"/>
<evidence type="ECO:0000256" key="6">
    <source>
        <dbReference type="ARBA" id="ARBA00022801"/>
    </source>
</evidence>
<reference evidence="11 12" key="1">
    <citation type="submission" date="2016-06" db="EMBL/GenBank/DDBJ databases">
        <authorList>
            <person name="Kjaerup R.B."/>
            <person name="Dalgaard T.S."/>
            <person name="Juul-Madsen H.R."/>
        </authorList>
    </citation>
    <scope>NUCLEOTIDE SEQUENCE [LARGE SCALE GENOMIC DNA]</scope>
    <source>
        <strain evidence="11 12">DSM 43904</strain>
    </source>
</reference>
<dbReference type="EC" id="3.4.14.11" evidence="3"/>
<keyword evidence="12" id="KW-1185">Reference proteome</keyword>
<dbReference type="Proteomes" id="UP000198217">
    <property type="component" value="Chromosome I"/>
</dbReference>
<keyword evidence="7" id="KW-0720">Serine protease</keyword>
<proteinExistence type="inferred from homology"/>
<evidence type="ECO:0000256" key="9">
    <source>
        <dbReference type="SAM" id="SignalP"/>
    </source>
</evidence>
<name>A0A1C5J2D6_9ACTN</name>
<feature type="domain" description="Xaa-Pro dipeptidyl-peptidase C-terminal" evidence="10">
    <location>
        <begin position="390"/>
        <end position="613"/>
    </location>
</feature>
<dbReference type="SUPFAM" id="SSF49785">
    <property type="entry name" value="Galactose-binding domain-like"/>
    <property type="match status" value="1"/>
</dbReference>